<reference evidence="1" key="1">
    <citation type="submission" date="2018-05" db="EMBL/GenBank/DDBJ databases">
        <authorList>
            <person name="Lanie J.A."/>
            <person name="Ng W.-L."/>
            <person name="Kazmierczak K.M."/>
            <person name="Andrzejewski T.M."/>
            <person name="Davidsen T.M."/>
            <person name="Wayne K.J."/>
            <person name="Tettelin H."/>
            <person name="Glass J.I."/>
            <person name="Rusch D."/>
            <person name="Podicherti R."/>
            <person name="Tsui H.-C.T."/>
            <person name="Winkler M.E."/>
        </authorList>
    </citation>
    <scope>NUCLEOTIDE SEQUENCE</scope>
</reference>
<accession>A0A382PZV3</accession>
<proteinExistence type="predicted"/>
<organism evidence="1">
    <name type="scientific">marine metagenome</name>
    <dbReference type="NCBI Taxonomy" id="408172"/>
    <lineage>
        <taxon>unclassified sequences</taxon>
        <taxon>metagenomes</taxon>
        <taxon>ecological metagenomes</taxon>
    </lineage>
</organism>
<name>A0A382PZV3_9ZZZZ</name>
<protein>
    <submittedName>
        <fullName evidence="1">Uncharacterized protein</fullName>
    </submittedName>
</protein>
<sequence length="35" mass="3961">MRRFEVPEVLEVQEVPSGEVRIVPPLPTVTKSPFP</sequence>
<evidence type="ECO:0000313" key="1">
    <source>
        <dbReference type="EMBL" id="SVC78883.1"/>
    </source>
</evidence>
<dbReference type="EMBL" id="UINC01110995">
    <property type="protein sequence ID" value="SVC78883.1"/>
    <property type="molecule type" value="Genomic_DNA"/>
</dbReference>
<gene>
    <name evidence="1" type="ORF">METZ01_LOCUS331737</name>
</gene>
<dbReference type="AlphaFoldDB" id="A0A382PZV3"/>